<organism evidence="4 5">
    <name type="scientific">Streblomastix strix</name>
    <dbReference type="NCBI Taxonomy" id="222440"/>
    <lineage>
        <taxon>Eukaryota</taxon>
        <taxon>Metamonada</taxon>
        <taxon>Preaxostyla</taxon>
        <taxon>Oxymonadida</taxon>
        <taxon>Streblomastigidae</taxon>
        <taxon>Streblomastix</taxon>
    </lineage>
</organism>
<evidence type="ECO:0000313" key="5">
    <source>
        <dbReference type="Proteomes" id="UP000324800"/>
    </source>
</evidence>
<dbReference type="PANTHER" id="PTHR47642:SF5">
    <property type="entry name" value="ATP-DEPENDENT DNA HELICASE"/>
    <property type="match status" value="1"/>
</dbReference>
<keyword evidence="1" id="KW-0067">ATP-binding</keyword>
<feature type="region of interest" description="Disordered" evidence="2">
    <location>
        <begin position="170"/>
        <end position="201"/>
    </location>
</feature>
<dbReference type="SUPFAM" id="SSF52540">
    <property type="entry name" value="P-loop containing nucleoside triphosphate hydrolases"/>
    <property type="match status" value="2"/>
</dbReference>
<dbReference type="PANTHER" id="PTHR47642">
    <property type="entry name" value="ATP-DEPENDENT DNA HELICASE"/>
    <property type="match status" value="1"/>
</dbReference>
<dbReference type="GO" id="GO:0006281">
    <property type="term" value="P:DNA repair"/>
    <property type="evidence" value="ECO:0007669"/>
    <property type="project" value="UniProtKB-KW"/>
</dbReference>
<keyword evidence="1" id="KW-0547">Nucleotide-binding</keyword>
<dbReference type="Proteomes" id="UP000324800">
    <property type="component" value="Unassembled WGS sequence"/>
</dbReference>
<comment type="similarity">
    <text evidence="1">Belongs to the helicase family.</text>
</comment>
<feature type="compositionally biased region" description="Basic and acidic residues" evidence="2">
    <location>
        <begin position="289"/>
        <end position="309"/>
    </location>
</feature>
<comment type="caution">
    <text evidence="4">The sequence shown here is derived from an EMBL/GenBank/DDBJ whole genome shotgun (WGS) entry which is preliminary data.</text>
</comment>
<evidence type="ECO:0000313" key="4">
    <source>
        <dbReference type="EMBL" id="KAA6402692.1"/>
    </source>
</evidence>
<feature type="compositionally biased region" description="Polar residues" evidence="2">
    <location>
        <begin position="797"/>
        <end position="808"/>
    </location>
</feature>
<feature type="compositionally biased region" description="Basic and acidic residues" evidence="2">
    <location>
        <begin position="117"/>
        <end position="133"/>
    </location>
</feature>
<feature type="region of interest" description="Disordered" evidence="2">
    <location>
        <begin position="639"/>
        <end position="742"/>
    </location>
</feature>
<evidence type="ECO:0000256" key="1">
    <source>
        <dbReference type="RuleBase" id="RU363044"/>
    </source>
</evidence>
<dbReference type="InterPro" id="IPR027417">
    <property type="entry name" value="P-loop_NTPase"/>
</dbReference>
<feature type="compositionally biased region" description="Basic and acidic residues" evidence="2">
    <location>
        <begin position="646"/>
        <end position="658"/>
    </location>
</feature>
<feature type="region of interest" description="Disordered" evidence="2">
    <location>
        <begin position="278"/>
        <end position="316"/>
    </location>
</feature>
<dbReference type="InterPro" id="IPR010285">
    <property type="entry name" value="DNA_helicase_pif1-like_DEAD"/>
</dbReference>
<feature type="compositionally biased region" description="Basic residues" evidence="2">
    <location>
        <begin position="562"/>
        <end position="572"/>
    </location>
</feature>
<dbReference type="Gene3D" id="3.40.50.300">
    <property type="entry name" value="P-loop containing nucleotide triphosphate hydrolases"/>
    <property type="match status" value="1"/>
</dbReference>
<protein>
    <recommendedName>
        <fullName evidence="1">ATP-dependent DNA helicase</fullName>
        <ecNumber evidence="1">5.6.2.3</ecNumber>
    </recommendedName>
</protein>
<dbReference type="EC" id="5.6.2.3" evidence="1"/>
<dbReference type="OrthoDB" id="432234at2759"/>
<keyword evidence="1 4" id="KW-0347">Helicase</keyword>
<evidence type="ECO:0000259" key="3">
    <source>
        <dbReference type="Pfam" id="PF05970"/>
    </source>
</evidence>
<gene>
    <name evidence="4" type="ORF">EZS28_001778</name>
</gene>
<dbReference type="GO" id="GO:0006310">
    <property type="term" value="P:DNA recombination"/>
    <property type="evidence" value="ECO:0007669"/>
    <property type="project" value="UniProtKB-KW"/>
</dbReference>
<keyword evidence="1" id="KW-0234">DNA repair</keyword>
<keyword evidence="1" id="KW-0378">Hydrolase</keyword>
<feature type="domain" description="DNA helicase Pif1-like DEAD-box helicase" evidence="3">
    <location>
        <begin position="2"/>
        <end position="107"/>
    </location>
</feature>
<name>A0A5J4X727_9EUKA</name>
<keyword evidence="1" id="KW-0227">DNA damage</keyword>
<feature type="compositionally biased region" description="Acidic residues" evidence="2">
    <location>
        <begin position="659"/>
        <end position="677"/>
    </location>
</feature>
<dbReference type="AlphaFoldDB" id="A0A5J4X727"/>
<dbReference type="GO" id="GO:0016887">
    <property type="term" value="F:ATP hydrolysis activity"/>
    <property type="evidence" value="ECO:0007669"/>
    <property type="project" value="RHEA"/>
</dbReference>
<dbReference type="InterPro" id="IPR051055">
    <property type="entry name" value="PIF1_helicase"/>
</dbReference>
<dbReference type="EMBL" id="SNRW01000200">
    <property type="protein sequence ID" value="KAA6402692.1"/>
    <property type="molecule type" value="Genomic_DNA"/>
</dbReference>
<sequence>MTGVAASMYQHGMTLHNFAGIGLGKGPAIDLAQKILTSSQQQQKQALKRWMNIKVLIVDEVSMLDAQLFDKLESISRIIRDDYKPFGGIQLILCGDFYQLPPVAQNERINGSNNQDENERMNENDNQMERDDQNENIVENQTRFDIRGLTQSSSSSSSYVSPQHIHTTISLSSSSSNSNSLSHQQSQTQIHSSQSNSITQSNPIHSSLTTLFCFDAASWHKCKIRPIILKQIYRQQEPVLLEVLRQVRSGKLSPECETILKYLQRPLNMEKFEIKGEEEGNMDLIGQDNDNKEGDGVRYKEKEKEKDQRQSPSLLQSTHTHIVPTMLFCRNSDVRRINRQFLYSLPNVDEDKILKMIIDEEQKQIMKKQGLEQLKININQKKSVFIEEIEDNENQNIQESLQNLNSNQPSSSSSSSINGNASINKEKNYYYYSPDVSTTSLLGLEQFYASHQIHVYKSYDKYTTREEKDNLNRSCIAEQTVELKIGAQVMLLKNQAVASKRLKTNSANDMSNALVNGSKGVIIGFRPKPISLRRRKMIYQQFKQNNQTIGDMNRNINMDNKIKKKNKTRRKTTNNNDEIDYNDLFRSSSDEDDQNIISFDDDIEDIYDNNNLFQQKQNENYHEKGKKIRRLNSDLEEEIDQNEQQVENKQDNEVNKEQDNEEEEEEDDDDDESDLDINDLIGIQRVTKKKKKKSKGKGKLIYSNISSISQKQQKQHKKKKKKKKQDQIQQNKQSGENEQNNIDNRIQDNVEGNDQNVLDLYSFKPKLQTDLTLKKVKRKRDNIIQIDSENENERQKQQQSKEQGNINESKTDKVEQQEKGNRNVINYREIEDNYKTIYVDMLVTEEAWIVQKEDEETGLFQTVARRIQLPLKLAWAATIHKSQGQTLDAVEVSFKDALQKVKLMLLFHVHEQQKA</sequence>
<accession>A0A5J4X727</accession>
<feature type="region of interest" description="Disordered" evidence="2">
    <location>
        <begin position="106"/>
        <end position="133"/>
    </location>
</feature>
<comment type="cofactor">
    <cofactor evidence="1">
        <name>Mg(2+)</name>
        <dbReference type="ChEBI" id="CHEBI:18420"/>
    </cofactor>
</comment>
<feature type="region of interest" description="Disordered" evidence="2">
    <location>
        <begin position="559"/>
        <end position="594"/>
    </location>
</feature>
<feature type="compositionally biased region" description="Basic and acidic residues" evidence="2">
    <location>
        <begin position="809"/>
        <end position="818"/>
    </location>
</feature>
<proteinExistence type="inferred from homology"/>
<dbReference type="GO" id="GO:0043139">
    <property type="term" value="F:5'-3' DNA helicase activity"/>
    <property type="evidence" value="ECO:0007669"/>
    <property type="project" value="UniProtKB-EC"/>
</dbReference>
<reference evidence="4 5" key="1">
    <citation type="submission" date="2019-03" db="EMBL/GenBank/DDBJ databases">
        <title>Single cell metagenomics reveals metabolic interactions within the superorganism composed of flagellate Streblomastix strix and complex community of Bacteroidetes bacteria on its surface.</title>
        <authorList>
            <person name="Treitli S.C."/>
            <person name="Kolisko M."/>
            <person name="Husnik F."/>
            <person name="Keeling P."/>
            <person name="Hampl V."/>
        </authorList>
    </citation>
    <scope>NUCLEOTIDE SEQUENCE [LARGE SCALE GENOMIC DNA]</scope>
    <source>
        <strain evidence="4">ST1C</strain>
    </source>
</reference>
<keyword evidence="1" id="KW-0233">DNA recombination</keyword>
<dbReference type="Pfam" id="PF05970">
    <property type="entry name" value="PIF1"/>
    <property type="match status" value="1"/>
</dbReference>
<feature type="compositionally biased region" description="Basic residues" evidence="2">
    <location>
        <begin position="686"/>
        <end position="698"/>
    </location>
</feature>
<feature type="compositionally biased region" description="Basic residues" evidence="2">
    <location>
        <begin position="713"/>
        <end position="724"/>
    </location>
</feature>
<dbReference type="GO" id="GO:0000723">
    <property type="term" value="P:telomere maintenance"/>
    <property type="evidence" value="ECO:0007669"/>
    <property type="project" value="InterPro"/>
</dbReference>
<comment type="catalytic activity">
    <reaction evidence="1">
        <text>ATP + H2O = ADP + phosphate + H(+)</text>
        <dbReference type="Rhea" id="RHEA:13065"/>
        <dbReference type="ChEBI" id="CHEBI:15377"/>
        <dbReference type="ChEBI" id="CHEBI:15378"/>
        <dbReference type="ChEBI" id="CHEBI:30616"/>
        <dbReference type="ChEBI" id="CHEBI:43474"/>
        <dbReference type="ChEBI" id="CHEBI:456216"/>
        <dbReference type="EC" id="5.6.2.3"/>
    </reaction>
</comment>
<feature type="region of interest" description="Disordered" evidence="2">
    <location>
        <begin position="784"/>
        <end position="818"/>
    </location>
</feature>
<dbReference type="GO" id="GO:0005524">
    <property type="term" value="F:ATP binding"/>
    <property type="evidence" value="ECO:0007669"/>
    <property type="project" value="UniProtKB-KW"/>
</dbReference>
<evidence type="ECO:0000256" key="2">
    <source>
        <dbReference type="SAM" id="MobiDB-lite"/>
    </source>
</evidence>